<reference evidence="1" key="1">
    <citation type="journal article" date="2020" name="Nature">
        <title>Giant virus diversity and host interactions through global metagenomics.</title>
        <authorList>
            <person name="Schulz F."/>
            <person name="Roux S."/>
            <person name="Paez-Espino D."/>
            <person name="Jungbluth S."/>
            <person name="Walsh D.A."/>
            <person name="Denef V.J."/>
            <person name="McMahon K.D."/>
            <person name="Konstantinidis K.T."/>
            <person name="Eloe-Fadrosh E.A."/>
            <person name="Kyrpides N.C."/>
            <person name="Woyke T."/>
        </authorList>
    </citation>
    <scope>NUCLEOTIDE SEQUENCE</scope>
    <source>
        <strain evidence="1">GVMAG-S-1035237-23</strain>
    </source>
</reference>
<proteinExistence type="predicted"/>
<dbReference type="EMBL" id="MN740643">
    <property type="protein sequence ID" value="QHS79427.1"/>
    <property type="molecule type" value="Genomic_DNA"/>
</dbReference>
<protein>
    <submittedName>
        <fullName evidence="1">Uncharacterized protein</fullName>
    </submittedName>
</protein>
<accession>A0A6C0AHY9</accession>
<dbReference type="AlphaFoldDB" id="A0A6C0AHY9"/>
<evidence type="ECO:0000313" key="1">
    <source>
        <dbReference type="EMBL" id="QHS79427.1"/>
    </source>
</evidence>
<sequence>MVFPTDGRNHHSGVKAEKDIVDYLNSHVPSFLIPLYGEDIVFRHRGGTQTVSDIDIVKNDEVVASISVKNHQKGTIDYINTTAVKAYFDDTDIKDSLKKIKDEVKTVEEARPLVTRILQDKLMSINSDQIKGIIETCTLRSPKWMLIRAAGKMHMFPHSEIDAFRIQEGDKFELRQMRAKGSAKIWRIRGTVEKDTTLRLRYVLNNGVGALLGQSTKNKTSCPSIKIQQDAVKALLLTVKAVIL</sequence>
<name>A0A6C0AHY9_9ZZZZ</name>
<organism evidence="1">
    <name type="scientific">viral metagenome</name>
    <dbReference type="NCBI Taxonomy" id="1070528"/>
    <lineage>
        <taxon>unclassified sequences</taxon>
        <taxon>metagenomes</taxon>
        <taxon>organismal metagenomes</taxon>
    </lineage>
</organism>